<protein>
    <submittedName>
        <fullName evidence="1">Uncharacterized protein</fullName>
    </submittedName>
</protein>
<dbReference type="AlphaFoldDB" id="A0A433QPY5"/>
<evidence type="ECO:0000313" key="1">
    <source>
        <dbReference type="EMBL" id="RUS31844.1"/>
    </source>
</evidence>
<reference evidence="1 2" key="1">
    <citation type="journal article" date="2018" name="New Phytol.">
        <title>Phylogenomics of Endogonaceae and evolution of mycorrhizas within Mucoromycota.</title>
        <authorList>
            <person name="Chang Y."/>
            <person name="Desiro A."/>
            <person name="Na H."/>
            <person name="Sandor L."/>
            <person name="Lipzen A."/>
            <person name="Clum A."/>
            <person name="Barry K."/>
            <person name="Grigoriev I.V."/>
            <person name="Martin F.M."/>
            <person name="Stajich J.E."/>
            <person name="Smith M.E."/>
            <person name="Bonito G."/>
            <person name="Spatafora J.W."/>
        </authorList>
    </citation>
    <scope>NUCLEOTIDE SEQUENCE [LARGE SCALE GENOMIC DNA]</scope>
    <source>
        <strain evidence="1 2">AD002</strain>
    </source>
</reference>
<proteinExistence type="predicted"/>
<dbReference type="Proteomes" id="UP000274822">
    <property type="component" value="Unassembled WGS sequence"/>
</dbReference>
<accession>A0A433QPY5</accession>
<keyword evidence="2" id="KW-1185">Reference proteome</keyword>
<dbReference type="EMBL" id="RBNJ01002552">
    <property type="protein sequence ID" value="RUS31844.1"/>
    <property type="molecule type" value="Genomic_DNA"/>
</dbReference>
<name>A0A433QPY5_9FUNG</name>
<evidence type="ECO:0000313" key="2">
    <source>
        <dbReference type="Proteomes" id="UP000274822"/>
    </source>
</evidence>
<comment type="caution">
    <text evidence="1">The sequence shown here is derived from an EMBL/GenBank/DDBJ whole genome shotgun (WGS) entry which is preliminary data.</text>
</comment>
<gene>
    <name evidence="1" type="ORF">BC938DRAFT_476937</name>
</gene>
<sequence>MQSCIAFSNDLTTRMKAPFGDAKRNLEISAALVDIHTIQYGKSAAEDHLYNEVLNVQMKYRGVIPCNQDYVRFTKTYTRYNTRSELTMI</sequence>
<organism evidence="1 2">
    <name type="scientific">Jimgerdemannia flammicorona</name>
    <dbReference type="NCBI Taxonomy" id="994334"/>
    <lineage>
        <taxon>Eukaryota</taxon>
        <taxon>Fungi</taxon>
        <taxon>Fungi incertae sedis</taxon>
        <taxon>Mucoromycota</taxon>
        <taxon>Mucoromycotina</taxon>
        <taxon>Endogonomycetes</taxon>
        <taxon>Endogonales</taxon>
        <taxon>Endogonaceae</taxon>
        <taxon>Jimgerdemannia</taxon>
    </lineage>
</organism>